<evidence type="ECO:0000256" key="2">
    <source>
        <dbReference type="ARBA" id="ARBA00022694"/>
    </source>
</evidence>
<comment type="caution">
    <text evidence="7">The sequence shown here is derived from an EMBL/GenBank/DDBJ whole genome shotgun (WGS) entry which is preliminary data.</text>
</comment>
<dbReference type="InterPro" id="IPR000182">
    <property type="entry name" value="GNAT_dom"/>
</dbReference>
<dbReference type="EMBL" id="BMXP01000001">
    <property type="protein sequence ID" value="GGW74104.1"/>
    <property type="molecule type" value="Genomic_DNA"/>
</dbReference>
<dbReference type="Gene3D" id="3.40.50.300">
    <property type="entry name" value="P-loop containing nucleotide triphosphate hydrolases"/>
    <property type="match status" value="1"/>
</dbReference>
<dbReference type="GO" id="GO:0008033">
    <property type="term" value="P:tRNA processing"/>
    <property type="evidence" value="ECO:0007669"/>
    <property type="project" value="UniProtKB-KW"/>
</dbReference>
<dbReference type="InterPro" id="IPR016181">
    <property type="entry name" value="Acyl_CoA_acyltransferase"/>
</dbReference>
<dbReference type="GO" id="GO:0000049">
    <property type="term" value="F:tRNA binding"/>
    <property type="evidence" value="ECO:0007669"/>
    <property type="project" value="TreeGrafter"/>
</dbReference>
<protein>
    <submittedName>
        <fullName evidence="7">tRNA(Met) cytidine acetyltransferase TmcA</fullName>
    </submittedName>
</protein>
<evidence type="ECO:0000313" key="7">
    <source>
        <dbReference type="EMBL" id="GGW74104.1"/>
    </source>
</evidence>
<gene>
    <name evidence="7" type="primary">tmcA</name>
    <name evidence="7" type="ORF">GCM10007391_02360</name>
</gene>
<dbReference type="AlphaFoldDB" id="A0A918JCR7"/>
<dbReference type="InterPro" id="IPR007807">
    <property type="entry name" value="TcmA/NAT10_helicase"/>
</dbReference>
<accession>A0A918JCR7</accession>
<evidence type="ECO:0000256" key="5">
    <source>
        <dbReference type="ARBA" id="ARBA00023315"/>
    </source>
</evidence>
<dbReference type="Pfam" id="PF13718">
    <property type="entry name" value="GNAT_acetyltr_2"/>
    <property type="match status" value="1"/>
</dbReference>
<reference evidence="7" key="1">
    <citation type="journal article" date="2014" name="Int. J. Syst. Evol. Microbiol.">
        <title>Complete genome sequence of Corynebacterium casei LMG S-19264T (=DSM 44701T), isolated from a smear-ripened cheese.</title>
        <authorList>
            <consortium name="US DOE Joint Genome Institute (JGI-PGF)"/>
            <person name="Walter F."/>
            <person name="Albersmeier A."/>
            <person name="Kalinowski J."/>
            <person name="Ruckert C."/>
        </authorList>
    </citation>
    <scope>NUCLEOTIDE SEQUENCE</scope>
    <source>
        <strain evidence="7">KCTC 22164</strain>
    </source>
</reference>
<dbReference type="SUPFAM" id="SSF52540">
    <property type="entry name" value="P-loop containing nucleoside triphosphate hydrolases"/>
    <property type="match status" value="1"/>
</dbReference>
<organism evidence="7 8">
    <name type="scientific">Alteromonas halophila</name>
    <dbReference type="NCBI Taxonomy" id="516698"/>
    <lineage>
        <taxon>Bacteria</taxon>
        <taxon>Pseudomonadati</taxon>
        <taxon>Pseudomonadota</taxon>
        <taxon>Gammaproteobacteria</taxon>
        <taxon>Alteromonadales</taxon>
        <taxon>Alteromonadaceae</taxon>
        <taxon>Alteromonas/Salinimonas group</taxon>
        <taxon>Alteromonas</taxon>
    </lineage>
</organism>
<dbReference type="PANTHER" id="PTHR10925">
    <property type="entry name" value="N-ACETYLTRANSFERASE 10"/>
    <property type="match status" value="1"/>
</dbReference>
<dbReference type="GO" id="GO:1904812">
    <property type="term" value="P:rRNA acetylation involved in maturation of SSU-rRNA"/>
    <property type="evidence" value="ECO:0007669"/>
    <property type="project" value="TreeGrafter"/>
</dbReference>
<dbReference type="PANTHER" id="PTHR10925:SF5">
    <property type="entry name" value="RNA CYTIDINE ACETYLTRANSFERASE"/>
    <property type="match status" value="1"/>
</dbReference>
<dbReference type="InterPro" id="IPR027417">
    <property type="entry name" value="P-loop_NTPase"/>
</dbReference>
<dbReference type="SUPFAM" id="SSF55729">
    <property type="entry name" value="Acyl-CoA N-acyltransferases (Nat)"/>
    <property type="match status" value="1"/>
</dbReference>
<evidence type="ECO:0000313" key="8">
    <source>
        <dbReference type="Proteomes" id="UP000631300"/>
    </source>
</evidence>
<evidence type="ECO:0000259" key="6">
    <source>
        <dbReference type="PROSITE" id="PS51186"/>
    </source>
</evidence>
<reference evidence="7" key="2">
    <citation type="submission" date="2020-09" db="EMBL/GenBank/DDBJ databases">
        <authorList>
            <person name="Sun Q."/>
            <person name="Kim S."/>
        </authorList>
    </citation>
    <scope>NUCLEOTIDE SEQUENCE</scope>
    <source>
        <strain evidence="7">KCTC 22164</strain>
    </source>
</reference>
<dbReference type="Gene3D" id="3.40.630.30">
    <property type="match status" value="1"/>
</dbReference>
<evidence type="ECO:0000256" key="3">
    <source>
        <dbReference type="ARBA" id="ARBA00022741"/>
    </source>
</evidence>
<dbReference type="GO" id="GO:0005524">
    <property type="term" value="F:ATP binding"/>
    <property type="evidence" value="ECO:0007669"/>
    <property type="project" value="UniProtKB-KW"/>
</dbReference>
<dbReference type="InterPro" id="IPR032672">
    <property type="entry name" value="TmcA/NAT10/Kre33"/>
</dbReference>
<keyword evidence="5" id="KW-0012">Acyltransferase</keyword>
<evidence type="ECO:0000256" key="4">
    <source>
        <dbReference type="ARBA" id="ARBA00022840"/>
    </source>
</evidence>
<keyword evidence="3" id="KW-0547">Nucleotide-binding</keyword>
<evidence type="ECO:0000256" key="1">
    <source>
        <dbReference type="ARBA" id="ARBA00022679"/>
    </source>
</evidence>
<feature type="domain" description="N-acetyltransferase" evidence="6">
    <location>
        <begin position="396"/>
        <end position="591"/>
    </location>
</feature>
<dbReference type="Pfam" id="PF05127">
    <property type="entry name" value="NAT10_TcmA_helicase"/>
    <property type="match status" value="1"/>
</dbReference>
<keyword evidence="4" id="KW-0067">ATP-binding</keyword>
<name>A0A918JCR7_9ALTE</name>
<dbReference type="Gene3D" id="3.40.50.11040">
    <property type="match status" value="1"/>
</dbReference>
<dbReference type="Proteomes" id="UP000631300">
    <property type="component" value="Unassembled WGS sequence"/>
</dbReference>
<keyword evidence="1" id="KW-0808">Transferase</keyword>
<sequence length="692" mass="75798">MAVVSINKWLLAGQNPGRTPVHRQLLHVSGPQSQCYMKAHALLHALPPHIKTCWAGPGEHPAGRQTYIRHATQLLGQEFDIAVYDAHQPFRPSALMALAGTVKKGGRLLLLTPPHKRWHQSPEVLATHFLTYGYTLTESPYLKRLTRNLSDADESSGVACWHDAHAVLPVCNATPADDSVPAPFATLDQANTFNAIQSALQSSNTAIVITAPRGRGKSTLLGLLAADLLKRGCDIALTSPVTYNTATLIETVRQHTSVHSGSPNAVQISINSKTRSLSWYAPDNPALTQQRHRYLIVDEAASLPLPVIKQLAMQADTLILATTTHGYEGSGQGFFHRFLPWLAAQKCLTQHQLHAPIRWYQGDPLEKFCQQALLLCEPSARDAENCTARGVTWSVTQFSSMCEAQLQQTVQLLSNAHYQTSPDDIMRLIDAPDSFVIVGMKDSLVVAVCVINREGGDPLQGLASEISAGRRRVKGHLGAQRLALITASEALATQCYWRINRIAVRPDYQSMGIGSQCLAFVFDYAKDRYVDALLSSFGASDTLIAFWQRNQFAVVHRGVKMDKASGASSALVVRPLSSVIKSELPMLTQLYDFDTGIRPVTDLYEPADQTTAQCHSIMIKRLSQFAGASRSFDQLGAAWRYFTTNSTVSRYRQLHSLTSIGGVASALGLAGKKAAQQELRQAISRYLKDVST</sequence>
<proteinExistence type="predicted"/>
<dbReference type="GO" id="GO:1990883">
    <property type="term" value="F:18S rRNA cytidine N-acetyltransferase activity"/>
    <property type="evidence" value="ECO:0007669"/>
    <property type="project" value="TreeGrafter"/>
</dbReference>
<keyword evidence="2" id="KW-0819">tRNA processing</keyword>
<dbReference type="CDD" id="cd04301">
    <property type="entry name" value="NAT_SF"/>
    <property type="match status" value="1"/>
</dbReference>
<dbReference type="InterPro" id="IPR013562">
    <property type="entry name" value="TmcA/NAT10_N"/>
</dbReference>
<dbReference type="RefSeq" id="WP_189403260.1">
    <property type="nucleotide sequence ID" value="NZ_BMXP01000001.1"/>
</dbReference>
<keyword evidence="8" id="KW-1185">Reference proteome</keyword>
<dbReference type="PROSITE" id="PS51186">
    <property type="entry name" value="GNAT"/>
    <property type="match status" value="1"/>
</dbReference>
<dbReference type="Pfam" id="PF08351">
    <property type="entry name" value="TmcA_N"/>
    <property type="match status" value="1"/>
</dbReference>